<dbReference type="InterPro" id="IPR012337">
    <property type="entry name" value="RNaseH-like_sf"/>
</dbReference>
<sequence>MNEIDFVAIDFEHAMPFKGSVCAVGIVSYKDGNIVDEYSTLIQPPNNKYNYFTTKKHGLTPEHTKNAPVFIDVYPEIKKRIEGNVLVAHNAFSTDKVCLEQAMDSNGIHEDLDVDWQCTYRITNAKLNLVAQICNIELNHHEALSDARVCAEIFDLYRNDKLPMDAIAEVIPVSMKTKKRSRSSYGERLKGEVFKPDFENAKNKENPFYMKKVVVSGFSSADKKTIAQGLKDFGADVDSAVGKKTNFLIAGENVGPSKLKKMQANIDEGKEAAIITYQEYNEMTKDLALDV</sequence>
<dbReference type="PANTHER" id="PTHR30231:SF42">
    <property type="entry name" value="EXONUCLEASE"/>
    <property type="match status" value="1"/>
</dbReference>
<dbReference type="Pfam" id="PF00533">
    <property type="entry name" value="BRCT"/>
    <property type="match status" value="1"/>
</dbReference>
<dbReference type="GO" id="GO:0005829">
    <property type="term" value="C:cytosol"/>
    <property type="evidence" value="ECO:0007669"/>
    <property type="project" value="TreeGrafter"/>
</dbReference>
<comment type="caution">
    <text evidence="2">The sequence shown here is derived from an EMBL/GenBank/DDBJ whole genome shotgun (WGS) entry which is preliminary data.</text>
</comment>
<gene>
    <name evidence="2" type="ORF">DWB61_07695</name>
</gene>
<dbReference type="SMART" id="SM00479">
    <property type="entry name" value="EXOIII"/>
    <property type="match status" value="1"/>
</dbReference>
<evidence type="ECO:0000313" key="2">
    <source>
        <dbReference type="EMBL" id="RRG22089.1"/>
    </source>
</evidence>
<dbReference type="AlphaFoldDB" id="A0A425Y271"/>
<dbReference type="Gene3D" id="3.40.50.10190">
    <property type="entry name" value="BRCT domain"/>
    <property type="match status" value="1"/>
</dbReference>
<organism evidence="2 3">
    <name type="scientific">Ancylomarina euxinus</name>
    <dbReference type="NCBI Taxonomy" id="2283627"/>
    <lineage>
        <taxon>Bacteria</taxon>
        <taxon>Pseudomonadati</taxon>
        <taxon>Bacteroidota</taxon>
        <taxon>Bacteroidia</taxon>
        <taxon>Marinilabiliales</taxon>
        <taxon>Marinifilaceae</taxon>
        <taxon>Ancylomarina</taxon>
    </lineage>
</organism>
<dbReference type="RefSeq" id="WP_125030318.1">
    <property type="nucleotide sequence ID" value="NZ_JAPXVP010000006.1"/>
</dbReference>
<dbReference type="InterPro" id="IPR001357">
    <property type="entry name" value="BRCT_dom"/>
</dbReference>
<dbReference type="Proteomes" id="UP000285794">
    <property type="component" value="Unassembled WGS sequence"/>
</dbReference>
<dbReference type="Gene3D" id="3.30.420.10">
    <property type="entry name" value="Ribonuclease H-like superfamily/Ribonuclease H"/>
    <property type="match status" value="1"/>
</dbReference>
<dbReference type="InterPro" id="IPR036420">
    <property type="entry name" value="BRCT_dom_sf"/>
</dbReference>
<evidence type="ECO:0000313" key="3">
    <source>
        <dbReference type="Proteomes" id="UP000285794"/>
    </source>
</evidence>
<dbReference type="GO" id="GO:0003676">
    <property type="term" value="F:nucleic acid binding"/>
    <property type="evidence" value="ECO:0007669"/>
    <property type="project" value="InterPro"/>
</dbReference>
<name>A0A425Y271_9BACT</name>
<accession>A0A425Y271</accession>
<dbReference type="GO" id="GO:0008408">
    <property type="term" value="F:3'-5' exonuclease activity"/>
    <property type="evidence" value="ECO:0007669"/>
    <property type="project" value="TreeGrafter"/>
</dbReference>
<proteinExistence type="predicted"/>
<dbReference type="SUPFAM" id="SSF52113">
    <property type="entry name" value="BRCT domain"/>
    <property type="match status" value="1"/>
</dbReference>
<dbReference type="PANTHER" id="PTHR30231">
    <property type="entry name" value="DNA POLYMERASE III SUBUNIT EPSILON"/>
    <property type="match status" value="1"/>
</dbReference>
<dbReference type="Pfam" id="PF00929">
    <property type="entry name" value="RNase_T"/>
    <property type="match status" value="1"/>
</dbReference>
<dbReference type="EMBL" id="QQWG01000006">
    <property type="protein sequence ID" value="RRG22089.1"/>
    <property type="molecule type" value="Genomic_DNA"/>
</dbReference>
<reference evidence="2 3" key="1">
    <citation type="submission" date="2018-07" db="EMBL/GenBank/DDBJ databases">
        <title>Draft genome sequence of Ancylomarina sp. M1P.</title>
        <authorList>
            <person name="Yadav S."/>
            <person name="Villanueva L."/>
            <person name="Damste J.S.S."/>
        </authorList>
    </citation>
    <scope>NUCLEOTIDE SEQUENCE [LARGE SCALE GENOMIC DNA]</scope>
    <source>
        <strain evidence="2 3">M1P</strain>
    </source>
</reference>
<feature type="domain" description="Exonuclease" evidence="1">
    <location>
        <begin position="5"/>
        <end position="163"/>
    </location>
</feature>
<evidence type="ECO:0000259" key="1">
    <source>
        <dbReference type="SMART" id="SM00479"/>
    </source>
</evidence>
<dbReference type="InterPro" id="IPR036397">
    <property type="entry name" value="RNaseH_sf"/>
</dbReference>
<dbReference type="InterPro" id="IPR013520">
    <property type="entry name" value="Ribonucl_H"/>
</dbReference>
<dbReference type="GO" id="GO:0006259">
    <property type="term" value="P:DNA metabolic process"/>
    <property type="evidence" value="ECO:0007669"/>
    <property type="project" value="UniProtKB-ARBA"/>
</dbReference>
<keyword evidence="3" id="KW-1185">Reference proteome</keyword>
<dbReference type="SUPFAM" id="SSF53098">
    <property type="entry name" value="Ribonuclease H-like"/>
    <property type="match status" value="1"/>
</dbReference>
<protein>
    <recommendedName>
        <fullName evidence="1">Exonuclease domain-containing protein</fullName>
    </recommendedName>
</protein>
<dbReference type="OrthoDB" id="9813328at2"/>